<evidence type="ECO:0000313" key="1">
    <source>
        <dbReference type="EMBL" id="JAP06256.1"/>
    </source>
</evidence>
<dbReference type="EMBL" id="GEDG01042067">
    <property type="protein sequence ID" value="JAP06256.1"/>
    <property type="molecule type" value="Transcribed_RNA"/>
</dbReference>
<reference evidence="1" key="1">
    <citation type="submission" date="2015-12" db="EMBL/GenBank/DDBJ databases">
        <title>Gene expression during late stages of embryo sac development: a critical building block for successful pollen-pistil interactions.</title>
        <authorList>
            <person name="Liu Y."/>
            <person name="Joly V."/>
            <person name="Sabar M."/>
            <person name="Matton D.P."/>
        </authorList>
    </citation>
    <scope>NUCLEOTIDE SEQUENCE</scope>
</reference>
<sequence>FLESCDVSTLVEYHLWWTYRLVLRMDWWRCCWKFTGRWLKLEIAVLECKRKGKRHASFEE</sequence>
<accession>A0A0V0GG20</accession>
<proteinExistence type="predicted"/>
<protein>
    <submittedName>
        <fullName evidence="1">Putative ovule protein</fullName>
    </submittedName>
</protein>
<name>A0A0V0GG20_SOLCH</name>
<dbReference type="AlphaFoldDB" id="A0A0V0GG20"/>
<organism evidence="1">
    <name type="scientific">Solanum chacoense</name>
    <name type="common">Chaco potato</name>
    <dbReference type="NCBI Taxonomy" id="4108"/>
    <lineage>
        <taxon>Eukaryota</taxon>
        <taxon>Viridiplantae</taxon>
        <taxon>Streptophyta</taxon>
        <taxon>Embryophyta</taxon>
        <taxon>Tracheophyta</taxon>
        <taxon>Spermatophyta</taxon>
        <taxon>Magnoliopsida</taxon>
        <taxon>eudicotyledons</taxon>
        <taxon>Gunneridae</taxon>
        <taxon>Pentapetalae</taxon>
        <taxon>asterids</taxon>
        <taxon>lamiids</taxon>
        <taxon>Solanales</taxon>
        <taxon>Solanaceae</taxon>
        <taxon>Solanoideae</taxon>
        <taxon>Solaneae</taxon>
        <taxon>Solanum</taxon>
    </lineage>
</organism>
<feature type="non-terminal residue" evidence="1">
    <location>
        <position position="1"/>
    </location>
</feature>